<accession>A0A173GBP8</accession>
<name>A0A173GBP8_9CAUD</name>
<dbReference type="KEGG" id="vg:29059993"/>
<evidence type="ECO:0000313" key="1">
    <source>
        <dbReference type="EMBL" id="ANH50742.1"/>
    </source>
</evidence>
<protein>
    <submittedName>
        <fullName evidence="1">Uncharacterized protein</fullName>
    </submittedName>
</protein>
<dbReference type="RefSeq" id="YP_009282139.1">
    <property type="nucleotide sequence ID" value="NC_031034.1"/>
</dbReference>
<dbReference type="GeneID" id="29059993"/>
<dbReference type="EMBL" id="KX011169">
    <property type="protein sequence ID" value="ANH50742.1"/>
    <property type="molecule type" value="Genomic_DNA"/>
</dbReference>
<dbReference type="Proteomes" id="UP000203219">
    <property type="component" value="Segment"/>
</dbReference>
<organism evidence="1 2">
    <name type="scientific">Bacillus phage SalinJah</name>
    <dbReference type="NCBI Taxonomy" id="1837830"/>
    <lineage>
        <taxon>Viruses</taxon>
        <taxon>Duplodnaviria</taxon>
        <taxon>Heunggongvirae</taxon>
        <taxon>Uroviricota</taxon>
        <taxon>Caudoviricetes</taxon>
        <taxon>Herelleviridae</taxon>
        <taxon>Bastillevirinae</taxon>
        <taxon>Wphvirus</taxon>
        <taxon>Wphvirus BPS13</taxon>
    </lineage>
</organism>
<evidence type="ECO:0000313" key="2">
    <source>
        <dbReference type="Proteomes" id="UP000203219"/>
    </source>
</evidence>
<sequence length="110" mass="12760">MAKELVCYKDVWKDEEGKEYGLKEAIKHDLSKVQNTHSTAMVGSGSMALSFMLKLYTDRDAYNKSSNVYQGIPFKYKPSRALIDELLRSTGNKFAHLEYVVKHEETYEWK</sequence>
<proteinExistence type="predicted"/>
<reference evidence="2" key="1">
    <citation type="submission" date="2016-04" db="EMBL/GenBank/DDBJ databases">
        <authorList>
            <person name="Adebesin M.O."/>
            <person name="Ahama K."/>
            <person name="Alekasir E.M."/>
            <person name="Ali S."/>
            <person name="Aligholizadeh E."/>
            <person name="Allison J.M."/>
            <person name="Alzaher A."/>
            <person name="Andaya C.D."/>
            <person name="Asfaw S."/>
            <person name="Bansal N."/>
            <person name="Beauchard M.A."/>
            <person name="Betancourt K.A."/>
            <person name="Bhatia B."/>
            <person name="Boretti N.A."/>
            <person name="Brondi J.N."/>
            <person name="Byrd C.E."/>
            <person name="Cao A."/>
            <person name="Cardosa E.A."/>
            <person name="Carter A."/>
            <person name="Chen S."/>
            <person name="Chen Y."/>
            <person name="Clara V.K."/>
            <person name="Cobuzzi M."/>
            <person name="Conn O.L."/>
            <person name="Crosby I.A."/>
            <person name="Daly S.B."/>
            <person name="Depaz I.X."/>
            <person name="Dhaurali S."/>
            <person name="Dowdy K.M."/>
            <person name="Edokobi N.B."/>
            <person name="Ekanayake A.B."/>
            <person name="Ekekwe S.O."/>
            <person name="Emond M.A."/>
            <person name="Endres L."/>
            <person name="Eng S."/>
            <person name="Felkoski S.A."/>
            <person name="Gant C.D."/>
            <person name="Gaskin B."/>
            <person name="Gondal S."/>
            <person name="Gutmann J."/>
            <person name="Ha T.-A."/>
            <person name="Habteyes H."/>
            <person name="Hariri O."/>
            <person name="Healey R.M."/>
            <person name="Heins J.L."/>
            <person name="Henderson A.L."/>
            <person name="Hernandez F.M."/>
            <person name="Hoang P.T."/>
            <person name="Hope K.T."/>
            <person name="Husna A."/>
            <person name="Hussain A."/>
            <person name="Imani O."/>
            <person name="Jackson N.L."/>
            <person name="Jacob V.M."/>
            <person name="Kang C."/>
            <person name="Kantov R.M."/>
            <person name="Kavuru S."/>
            <person name="Kerr M.S."/>
            <person name="Khan O.A."/>
            <person name="Khan T.M."/>
            <person name="King T."/>
            <person name="Kulkarni R."/>
            <person name="Li A."/>
            <person name="Maczka C."/>
            <person name="Maisonet E."/>
            <person name="Majethia P.M."/>
            <person name="Malik D.A."/>
            <person name="Mariam A."/>
            <person name="Marquess E.B."/>
            <person name="Mattison J."/>
            <person name="Mcdonald N."/>
            <person name="Mehr S."/>
            <person name="Mengers S.R."/>
            <person name="Michaels D.P."/>
            <person name="Mondal S."/>
            <person name="Monney D.B."/>
            <person name="Nakhleh S.I."/>
            <person name="Ndubuizu N.C."/>
            <person name="Nguyen A.H."/>
            <person name="Nguyen K.M."/>
            <person name="Nguyen M.T."/>
            <person name="Nicholas M.L."/>
            <person name="Nimalan J.P."/>
            <person name="O'Connell R.A."/>
            <person name="Odoi E."/>
            <person name="Ojo L."/>
            <person name="Okoye A.E."/>
            <person name="Olateru-Olagbegi O."/>
            <person name="Osei K.V."/>
            <person name="Osei-Tutu A."/>
            <person name="Palilla A.M."/>
            <person name="Pancholi S."/>
            <person name="Park J.H."/>
            <person name="Patel K."/>
            <person name="Patel P."/>
            <person name="Pennington E."/>
            <person name="Peterson R.E."/>
            <person name="Pon J."/>
            <person name="Pourkarim H."/>
            <person name="Reed M.L."/>
            <person name="Rottman V."/>
            <person name="Salazar J."/>
            <person name="Samet S."/>
            <person name="Sendze O."/>
            <person name="Stelmack M.A."/>
            <person name="Stinnett R."/>
            <person name="Tchouaga A.L."/>
            <person name="Thompson E.M."/>
            <person name="Tran N.G."/>
            <person name="Truong T."/>
            <person name="Udo J.A."/>
            <person name="Verona L.T."/>
            <person name="Vu T.-Q."/>
            <person name="Wade J."/>
            <person name="Wang N.Q."/>
            <person name="Waters Z.M."/>
            <person name="Wellman R.J."/>
            <person name="Woldegabreal S."/>
            <person name="Yee A.C."/>
            <person name="Yirefu M."/>
            <person name="Zahangir S."/>
            <person name="Zhai Y."/>
            <person name="Devine C.L."/>
            <person name="Liao K."/>
            <person name="Prasad P.K."/>
            <person name="Ruthenberg K.J."/>
            <person name="Shonk J.A."/>
            <person name="Way M."/>
            <person name="Yousufi H.K."/>
            <person name="Cao L."/>
            <person name="Fox J."/>
            <person name="Hobbs E."/>
            <person name="Kilic S."/>
            <person name="Nunn R."/>
            <person name="Patel R."/>
            <person name="Rubenstein M."/>
            <person name="Cresawn S.G."/>
            <person name="Russell D.A."/>
            <person name="Pope W.H."/>
            <person name="Jacobs-Sera D."/>
            <person name="Hendrix R.W."/>
            <person name="Hatfull G.F."/>
            <person name="Erill I."/>
            <person name="Caruso S.M."/>
        </authorList>
    </citation>
    <scope>NUCLEOTIDE SEQUENCE [LARGE SCALE GENOMIC DNA]</scope>
</reference>
<gene>
    <name evidence="1" type="ORF">SALINJAH_185</name>
</gene>